<feature type="transmembrane region" description="Helical" evidence="8">
    <location>
        <begin position="30"/>
        <end position="49"/>
    </location>
</feature>
<comment type="similarity">
    <text evidence="2">Belongs to the CPA3 antiporters (TC 2.A.63) subunit F family.</text>
</comment>
<name>A0ABQ6LMX8_9RHOB</name>
<comment type="subcellular location">
    <subcellularLocation>
        <location evidence="1">Cell membrane</location>
        <topology evidence="1">Multi-pass membrane protein</topology>
    </subcellularLocation>
</comment>
<evidence type="ECO:0000256" key="2">
    <source>
        <dbReference type="ARBA" id="ARBA00009212"/>
    </source>
</evidence>
<keyword evidence="10" id="KW-1185">Reference proteome</keyword>
<feature type="transmembrane region" description="Helical" evidence="8">
    <location>
        <begin position="56"/>
        <end position="78"/>
    </location>
</feature>
<evidence type="ECO:0000313" key="10">
    <source>
        <dbReference type="Proteomes" id="UP001239909"/>
    </source>
</evidence>
<dbReference type="PANTHER" id="PTHR34702">
    <property type="entry name" value="NA(+)/H(+) ANTIPORTER SUBUNIT F1"/>
    <property type="match status" value="1"/>
</dbReference>
<reference evidence="9 10" key="1">
    <citation type="submission" date="2023-04" db="EMBL/GenBank/DDBJ databases">
        <title>Marinoamorphus aggregata gen. nov., sp. Nov., isolate from tissue of brittle star Ophioplocus japonicus.</title>
        <authorList>
            <person name="Kawano K."/>
            <person name="Sawayama S."/>
            <person name="Nakagawa S."/>
        </authorList>
    </citation>
    <scope>NUCLEOTIDE SEQUENCE [LARGE SCALE GENOMIC DNA]</scope>
    <source>
        <strain evidence="9 10">NKW23</strain>
    </source>
</reference>
<keyword evidence="5 8" id="KW-0812">Transmembrane</keyword>
<keyword evidence="7 8" id="KW-0472">Membrane</keyword>
<evidence type="ECO:0000313" key="9">
    <source>
        <dbReference type="EMBL" id="GMG84342.1"/>
    </source>
</evidence>
<evidence type="ECO:0000256" key="5">
    <source>
        <dbReference type="ARBA" id="ARBA00022692"/>
    </source>
</evidence>
<proteinExistence type="inferred from homology"/>
<dbReference type="RefSeq" id="WP_285673376.1">
    <property type="nucleotide sequence ID" value="NZ_BSYI01000034.1"/>
</dbReference>
<keyword evidence="3" id="KW-0813">Transport</keyword>
<evidence type="ECO:0000256" key="4">
    <source>
        <dbReference type="ARBA" id="ARBA00022475"/>
    </source>
</evidence>
<evidence type="ECO:0000256" key="8">
    <source>
        <dbReference type="SAM" id="Phobius"/>
    </source>
</evidence>
<dbReference type="InterPro" id="IPR007208">
    <property type="entry name" value="MrpF/PhaF-like"/>
</dbReference>
<dbReference type="EMBL" id="BSYI01000034">
    <property type="protein sequence ID" value="GMG84342.1"/>
    <property type="molecule type" value="Genomic_DNA"/>
</dbReference>
<gene>
    <name evidence="9" type="ORF">LNKW23_35570</name>
</gene>
<keyword evidence="6 8" id="KW-1133">Transmembrane helix</keyword>
<evidence type="ECO:0000256" key="7">
    <source>
        <dbReference type="ARBA" id="ARBA00023136"/>
    </source>
</evidence>
<comment type="caution">
    <text evidence="9">The sequence shown here is derived from an EMBL/GenBank/DDBJ whole genome shotgun (WGS) entry which is preliminary data.</text>
</comment>
<dbReference type="Proteomes" id="UP001239909">
    <property type="component" value="Unassembled WGS sequence"/>
</dbReference>
<organism evidence="9 10">
    <name type="scientific">Paralimibaculum aggregatum</name>
    <dbReference type="NCBI Taxonomy" id="3036245"/>
    <lineage>
        <taxon>Bacteria</taxon>
        <taxon>Pseudomonadati</taxon>
        <taxon>Pseudomonadota</taxon>
        <taxon>Alphaproteobacteria</taxon>
        <taxon>Rhodobacterales</taxon>
        <taxon>Paracoccaceae</taxon>
        <taxon>Paralimibaculum</taxon>
    </lineage>
</organism>
<dbReference type="PANTHER" id="PTHR34702:SF1">
    <property type="entry name" value="NA(+)_H(+) ANTIPORTER SUBUNIT F"/>
    <property type="match status" value="1"/>
</dbReference>
<keyword evidence="4" id="KW-1003">Cell membrane</keyword>
<sequence>MFTAAILGVLAAMALAVARCLIGPTAFDRLLAANAIGTSAILLLALFGFLTDRPEFLDIGITYALLNVIAMLAVLKFFRYGALGHEQDPEKDPN</sequence>
<dbReference type="Pfam" id="PF04066">
    <property type="entry name" value="MrpF_PhaF"/>
    <property type="match status" value="1"/>
</dbReference>
<evidence type="ECO:0000256" key="1">
    <source>
        <dbReference type="ARBA" id="ARBA00004651"/>
    </source>
</evidence>
<evidence type="ECO:0000256" key="6">
    <source>
        <dbReference type="ARBA" id="ARBA00022989"/>
    </source>
</evidence>
<protein>
    <submittedName>
        <fullName evidence="9">Monovalent cation/H+ antiporter complex subunit F</fullName>
    </submittedName>
</protein>
<evidence type="ECO:0000256" key="3">
    <source>
        <dbReference type="ARBA" id="ARBA00022448"/>
    </source>
</evidence>
<accession>A0ABQ6LMX8</accession>